<dbReference type="AlphaFoldDB" id="A0A3P8S097"/>
<dbReference type="Gene3D" id="1.10.10.1450">
    <property type="match status" value="1"/>
</dbReference>
<dbReference type="InterPro" id="IPR041426">
    <property type="entry name" value="Mos1_HTH"/>
</dbReference>
<sequence length="345" mass="39365">MDKKEARAVIKDLHKKGMTAKEIHKNMVSTLGENSPCYSTVKKWVADFKQGRESTRDDPRSGRPKLATTEVQVEAIQLMVMNDRCVTVQHIAETVDISVGSVHAVLTDILGMSKLSARWVPRMLTPDQRSTRMDISRTLLARFQADPAKFLSRFVSHCETWIHHFHAESKNHRRRHTGGPAPKKFKQEASVGKVMASVFWDSEGLLMIDFLPEGQTTDGGYYPSQLQKLKEVIKEKRRGKLQAGVMLLQDFTPIRTAQVAEAAKCGFELLPHAPYSPDLAPSDFYLFHKLRAHLSGRHFQSDDEVIHAIEEYLEAQDVNFFHDGIAKLEYRWTKCIEFRGNYVEK</sequence>
<proteinExistence type="predicted"/>
<dbReference type="GO" id="GO:0003676">
    <property type="term" value="F:nucleic acid binding"/>
    <property type="evidence" value="ECO:0007669"/>
    <property type="project" value="InterPro"/>
</dbReference>
<evidence type="ECO:0000259" key="1">
    <source>
        <dbReference type="Pfam" id="PF17906"/>
    </source>
</evidence>
<dbReference type="PANTHER" id="PTHR46060">
    <property type="entry name" value="MARINER MOS1 TRANSPOSASE-LIKE PROTEIN"/>
    <property type="match status" value="1"/>
</dbReference>
<reference evidence="2" key="3">
    <citation type="submission" date="2025-09" db="UniProtKB">
        <authorList>
            <consortium name="Ensembl"/>
        </authorList>
    </citation>
    <scope>IDENTIFICATION</scope>
</reference>
<dbReference type="Pfam" id="PF01359">
    <property type="entry name" value="Transposase_1"/>
    <property type="match status" value="1"/>
</dbReference>
<accession>A0A3P8S097</accession>
<evidence type="ECO:0000313" key="2">
    <source>
        <dbReference type="Ensembl" id="ENSAPEP00000004909.1"/>
    </source>
</evidence>
<dbReference type="OMA" id="HLMECEF"/>
<dbReference type="Proteomes" id="UP000265080">
    <property type="component" value="Chromosome 3"/>
</dbReference>
<reference evidence="2 3" key="1">
    <citation type="submission" date="2018-03" db="EMBL/GenBank/DDBJ databases">
        <title>Finding Nemo's genes: A chromosome-scale reference assembly of the genome of the orange clownfish Amphiprion percula.</title>
        <authorList>
            <person name="Lehmann R."/>
        </authorList>
    </citation>
    <scope>NUCLEOTIDE SEQUENCE</scope>
</reference>
<dbReference type="Ensembl" id="ENSAPET00000005036.1">
    <property type="protein sequence ID" value="ENSAPEP00000004909.1"/>
    <property type="gene ID" value="ENSAPEG00000003542.1"/>
</dbReference>
<dbReference type="GeneTree" id="ENSGT00940000164451"/>
<evidence type="ECO:0000313" key="3">
    <source>
        <dbReference type="Proteomes" id="UP000265080"/>
    </source>
</evidence>
<reference evidence="2" key="2">
    <citation type="submission" date="2025-08" db="UniProtKB">
        <authorList>
            <consortium name="Ensembl"/>
        </authorList>
    </citation>
    <scope>IDENTIFICATION</scope>
</reference>
<dbReference type="InterPro" id="IPR001888">
    <property type="entry name" value="Transposase_1"/>
</dbReference>
<dbReference type="PANTHER" id="PTHR46060:SF1">
    <property type="entry name" value="MARINER MOS1 TRANSPOSASE-LIKE PROTEIN"/>
    <property type="match status" value="1"/>
</dbReference>
<dbReference type="STRING" id="161767.ENSAPEP00000004909"/>
<dbReference type="Pfam" id="PF17906">
    <property type="entry name" value="HTH_48"/>
    <property type="match status" value="1"/>
</dbReference>
<protein>
    <recommendedName>
        <fullName evidence="1">Mos1 transposase HTH domain-containing protein</fullName>
    </recommendedName>
</protein>
<feature type="domain" description="Mos1 transposase HTH" evidence="1">
    <location>
        <begin position="6"/>
        <end position="51"/>
    </location>
</feature>
<dbReference type="Gene3D" id="3.30.420.10">
    <property type="entry name" value="Ribonuclease H-like superfamily/Ribonuclease H"/>
    <property type="match status" value="1"/>
</dbReference>
<organism evidence="2 3">
    <name type="scientific">Amphiprion percula</name>
    <name type="common">Orange clownfish</name>
    <name type="synonym">Lutjanus percula</name>
    <dbReference type="NCBI Taxonomy" id="161767"/>
    <lineage>
        <taxon>Eukaryota</taxon>
        <taxon>Metazoa</taxon>
        <taxon>Chordata</taxon>
        <taxon>Craniata</taxon>
        <taxon>Vertebrata</taxon>
        <taxon>Euteleostomi</taxon>
        <taxon>Actinopterygii</taxon>
        <taxon>Neopterygii</taxon>
        <taxon>Teleostei</taxon>
        <taxon>Neoteleostei</taxon>
        <taxon>Acanthomorphata</taxon>
        <taxon>Ovalentaria</taxon>
        <taxon>Pomacentridae</taxon>
        <taxon>Amphiprion</taxon>
    </lineage>
</organism>
<keyword evidence="3" id="KW-1185">Reference proteome</keyword>
<name>A0A3P8S097_AMPPE</name>
<dbReference type="InterPro" id="IPR052709">
    <property type="entry name" value="Transposase-MT_Hybrid"/>
</dbReference>
<dbReference type="InterPro" id="IPR036397">
    <property type="entry name" value="RNaseH_sf"/>
</dbReference>